<gene>
    <name evidence="3" type="ORF">METZ01_LOCUS271810</name>
</gene>
<dbReference type="EMBL" id="UINC01078156">
    <property type="protein sequence ID" value="SVC18956.1"/>
    <property type="molecule type" value="Genomic_DNA"/>
</dbReference>
<dbReference type="InterPro" id="IPR029058">
    <property type="entry name" value="AB_hydrolase_fold"/>
</dbReference>
<dbReference type="SUPFAM" id="SSF53474">
    <property type="entry name" value="alpha/beta-Hydrolases"/>
    <property type="match status" value="1"/>
</dbReference>
<dbReference type="Gene3D" id="3.40.50.1820">
    <property type="entry name" value="alpha/beta hydrolase"/>
    <property type="match status" value="1"/>
</dbReference>
<dbReference type="InterPro" id="IPR000383">
    <property type="entry name" value="Xaa-Pro-like_dom"/>
</dbReference>
<evidence type="ECO:0000313" key="3">
    <source>
        <dbReference type="EMBL" id="SVC18956.1"/>
    </source>
</evidence>
<dbReference type="Gene3D" id="2.60.120.260">
    <property type="entry name" value="Galactose-binding domain-like"/>
    <property type="match status" value="1"/>
</dbReference>
<feature type="non-terminal residue" evidence="3">
    <location>
        <position position="1"/>
    </location>
</feature>
<dbReference type="InterPro" id="IPR050585">
    <property type="entry name" value="Xaa-Pro_dipeptidyl-ppase/CocE"/>
</dbReference>
<dbReference type="Pfam" id="PF08530">
    <property type="entry name" value="PepX_C"/>
    <property type="match status" value="1"/>
</dbReference>
<dbReference type="NCBIfam" id="TIGR00976">
    <property type="entry name" value="CocE_NonD"/>
    <property type="match status" value="1"/>
</dbReference>
<evidence type="ECO:0000256" key="1">
    <source>
        <dbReference type="ARBA" id="ARBA00022801"/>
    </source>
</evidence>
<dbReference type="Pfam" id="PF02129">
    <property type="entry name" value="Peptidase_S15"/>
    <property type="match status" value="1"/>
</dbReference>
<dbReference type="PANTHER" id="PTHR43056">
    <property type="entry name" value="PEPTIDASE S9 PROLYL OLIGOPEPTIDASE"/>
    <property type="match status" value="1"/>
</dbReference>
<feature type="domain" description="Xaa-Pro dipeptidyl-peptidase C-terminal" evidence="2">
    <location>
        <begin position="276"/>
        <end position="427"/>
    </location>
</feature>
<protein>
    <recommendedName>
        <fullName evidence="2">Xaa-Pro dipeptidyl-peptidase C-terminal domain-containing protein</fullName>
    </recommendedName>
</protein>
<accession>A0A382K4K9</accession>
<dbReference type="InterPro" id="IPR008979">
    <property type="entry name" value="Galactose-bd-like_sf"/>
</dbReference>
<keyword evidence="1" id="KW-0378">Hydrolase</keyword>
<evidence type="ECO:0000259" key="2">
    <source>
        <dbReference type="SMART" id="SM00939"/>
    </source>
</evidence>
<name>A0A382K4K9_9ZZZZ</name>
<dbReference type="SMART" id="SM00939">
    <property type="entry name" value="PepX_C"/>
    <property type="match status" value="1"/>
</dbReference>
<dbReference type="PANTHER" id="PTHR43056:SF10">
    <property type="entry name" value="COCE_NOND FAMILY, PUTATIVE (AFU_ORTHOLOGUE AFUA_7G00600)-RELATED"/>
    <property type="match status" value="1"/>
</dbReference>
<dbReference type="InterPro" id="IPR013736">
    <property type="entry name" value="Xaa-Pro_dipept_C"/>
</dbReference>
<reference evidence="3" key="1">
    <citation type="submission" date="2018-05" db="EMBL/GenBank/DDBJ databases">
        <authorList>
            <person name="Lanie J.A."/>
            <person name="Ng W.-L."/>
            <person name="Kazmierczak K.M."/>
            <person name="Andrzejewski T.M."/>
            <person name="Davidsen T.M."/>
            <person name="Wayne K.J."/>
            <person name="Tettelin H."/>
            <person name="Glass J.I."/>
            <person name="Rusch D."/>
            <person name="Podicherti R."/>
            <person name="Tsui H.-C.T."/>
            <person name="Winkler M.E."/>
        </authorList>
    </citation>
    <scope>NUCLEOTIDE SEQUENCE</scope>
</reference>
<proteinExistence type="predicted"/>
<feature type="non-terminal residue" evidence="3">
    <location>
        <position position="427"/>
    </location>
</feature>
<dbReference type="GO" id="GO:0008239">
    <property type="term" value="F:dipeptidyl-peptidase activity"/>
    <property type="evidence" value="ECO:0007669"/>
    <property type="project" value="InterPro"/>
</dbReference>
<dbReference type="Gene3D" id="1.10.3020.10">
    <property type="entry name" value="alpha-amino acid ester hydrolase ( Helical cap domain)"/>
    <property type="match status" value="1"/>
</dbReference>
<dbReference type="SUPFAM" id="SSF49785">
    <property type="entry name" value="Galactose-binding domain-like"/>
    <property type="match status" value="1"/>
</dbReference>
<organism evidence="3">
    <name type="scientific">marine metagenome</name>
    <dbReference type="NCBI Taxonomy" id="408172"/>
    <lineage>
        <taxon>unclassified sequences</taxon>
        <taxon>metagenomes</taxon>
        <taxon>ecological metagenomes</taxon>
    </lineage>
</organism>
<dbReference type="AlphaFoldDB" id="A0A382K4K9"/>
<sequence>TWIPLSDGIRLSARIWMPLDAVDNPVPAILEYIPYRKRDGTRVRDDCRHRYWAGHGYICIRLDIRGTGDSEGLITDEYALSEQNDAIESIAWIAKQPWCSGQVGMTGISWGGFNSLQVAARRPPALKAIITHCSTDDRYADDCHWMGGCLLTDGFFWGSGFYHMMTRPPDPEIAGDGWFDQWMHRLQNWVPPTSHIWMNHQSRDHYWRHGSICESYDDIECAVYAVGGWEDGYSNAVPRMLANLHCPRKGLVGPWGHTYPEQGYPGPAIGFLQEGLRWWDYWLKGLDTGVMEEDMYRVWMQDYVKPSATLEHVPGRWINEPIWPSPNIETKTLYLGQSGLVANRRESTTIKHSSPQSLGITGGRWCPYGMGGSSPDLAIDQREDDGRSICFDGAILGEPLPILGAPTVNLRFSINQLQGLIVVRLMD</sequence>
<dbReference type="InterPro" id="IPR005674">
    <property type="entry name" value="CocE/Ser_esterase"/>
</dbReference>